<organism evidence="10 11">
    <name type="scientific">Maridesulfovibrio ferrireducens</name>
    <dbReference type="NCBI Taxonomy" id="246191"/>
    <lineage>
        <taxon>Bacteria</taxon>
        <taxon>Pseudomonadati</taxon>
        <taxon>Thermodesulfobacteriota</taxon>
        <taxon>Desulfovibrionia</taxon>
        <taxon>Desulfovibrionales</taxon>
        <taxon>Desulfovibrionaceae</taxon>
        <taxon>Maridesulfovibrio</taxon>
    </lineage>
</organism>
<evidence type="ECO:0000256" key="6">
    <source>
        <dbReference type="PIRSR" id="PIRSR611284-1"/>
    </source>
</evidence>
<dbReference type="AlphaFoldDB" id="A0A1G9AZ87"/>
<feature type="binding site" evidence="7">
    <location>
        <position position="90"/>
    </location>
    <ligand>
        <name>NADP(+)</name>
        <dbReference type="ChEBI" id="CHEBI:58349"/>
    </ligand>
</feature>
<sequence>MSDLPSTALITGGSRGIGEACAKKMAKDGFEVIITYVSRPDGADRVCSEIEAAGGKAKSYKLDSSDSEAVTSFFKNEIKGKVKLDVLVNNAGITKDGLLVRMKNDDWNKVLDINLTGAFTFLRESAKIMMKQRYGRIINISSVVAQAGNVGQANYVSAKAGLIGLTKASAIELAPRNVTVNAVAPGFIKTDMTAELSEEVVAHMLENIPLKKLGTSDDIANAVSFLASENSGYITGQTLAVNGGMYM</sequence>
<dbReference type="GO" id="GO:0006633">
    <property type="term" value="P:fatty acid biosynthetic process"/>
    <property type="evidence" value="ECO:0007669"/>
    <property type="project" value="UniProtKB-UniPathway"/>
</dbReference>
<protein>
    <recommendedName>
        <fullName evidence="8">3-oxoacyl-[acyl-carrier-protein] reductase</fullName>
        <ecNumber evidence="8">1.1.1.100</ecNumber>
    </recommendedName>
</protein>
<dbReference type="PANTHER" id="PTHR42879:SF2">
    <property type="entry name" value="3-OXOACYL-[ACYL-CARRIER-PROTEIN] REDUCTASE FABG"/>
    <property type="match status" value="1"/>
</dbReference>
<dbReference type="InterPro" id="IPR036291">
    <property type="entry name" value="NAD(P)-bd_dom_sf"/>
</dbReference>
<dbReference type="EMBL" id="FNGA01000001">
    <property type="protein sequence ID" value="SDK32582.1"/>
    <property type="molecule type" value="Genomic_DNA"/>
</dbReference>
<dbReference type="GO" id="GO:0004316">
    <property type="term" value="F:3-oxoacyl-[acyl-carrier-protein] reductase (NADPH) activity"/>
    <property type="evidence" value="ECO:0007669"/>
    <property type="project" value="UniProtKB-UniRule"/>
</dbReference>
<gene>
    <name evidence="10" type="ORF">SAMN05660337_0087</name>
</gene>
<keyword evidence="8" id="KW-0444">Lipid biosynthesis</keyword>
<evidence type="ECO:0000256" key="8">
    <source>
        <dbReference type="RuleBase" id="RU366074"/>
    </source>
</evidence>
<evidence type="ECO:0000259" key="9">
    <source>
        <dbReference type="SMART" id="SM00822"/>
    </source>
</evidence>
<keyword evidence="8" id="KW-0443">Lipid metabolism</keyword>
<dbReference type="RefSeq" id="WP_092157181.1">
    <property type="nucleotide sequence ID" value="NZ_FNGA01000001.1"/>
</dbReference>
<dbReference type="CDD" id="cd05333">
    <property type="entry name" value="BKR_SDR_c"/>
    <property type="match status" value="1"/>
</dbReference>
<dbReference type="Pfam" id="PF13561">
    <property type="entry name" value="adh_short_C2"/>
    <property type="match status" value="1"/>
</dbReference>
<keyword evidence="4 8" id="KW-0560">Oxidoreductase</keyword>
<dbReference type="NCBIfam" id="NF009466">
    <property type="entry name" value="PRK12826.1-2"/>
    <property type="match status" value="1"/>
</dbReference>
<evidence type="ECO:0000256" key="3">
    <source>
        <dbReference type="ARBA" id="ARBA00022857"/>
    </source>
</evidence>
<evidence type="ECO:0000256" key="5">
    <source>
        <dbReference type="ARBA" id="ARBA00048508"/>
    </source>
</evidence>
<dbReference type="FunFam" id="3.40.50.720:FF:000115">
    <property type="entry name" value="3-oxoacyl-[acyl-carrier-protein] reductase FabG"/>
    <property type="match status" value="1"/>
</dbReference>
<comment type="similarity">
    <text evidence="2 8">Belongs to the short-chain dehydrogenases/reductases (SDR) family.</text>
</comment>
<dbReference type="InterPro" id="IPR002347">
    <property type="entry name" value="SDR_fam"/>
</dbReference>
<dbReference type="PANTHER" id="PTHR42879">
    <property type="entry name" value="3-OXOACYL-(ACYL-CARRIER-PROTEIN) REDUCTASE"/>
    <property type="match status" value="1"/>
</dbReference>
<comment type="subunit">
    <text evidence="8">Homotetramer.</text>
</comment>
<comment type="catalytic activity">
    <reaction evidence="5 8">
        <text>a (3R)-hydroxyacyl-[ACP] + NADP(+) = a 3-oxoacyl-[ACP] + NADPH + H(+)</text>
        <dbReference type="Rhea" id="RHEA:17397"/>
        <dbReference type="Rhea" id="RHEA-COMP:9916"/>
        <dbReference type="Rhea" id="RHEA-COMP:9945"/>
        <dbReference type="ChEBI" id="CHEBI:15378"/>
        <dbReference type="ChEBI" id="CHEBI:57783"/>
        <dbReference type="ChEBI" id="CHEBI:58349"/>
        <dbReference type="ChEBI" id="CHEBI:78776"/>
        <dbReference type="ChEBI" id="CHEBI:78827"/>
        <dbReference type="EC" id="1.1.1.100"/>
    </reaction>
</comment>
<feature type="binding site" evidence="7">
    <location>
        <begin position="12"/>
        <end position="15"/>
    </location>
    <ligand>
        <name>NADP(+)</name>
        <dbReference type="ChEBI" id="CHEBI:58349"/>
    </ligand>
</feature>
<evidence type="ECO:0000313" key="11">
    <source>
        <dbReference type="Proteomes" id="UP000199053"/>
    </source>
</evidence>
<dbReference type="STRING" id="246191.SAMN05660337_0087"/>
<feature type="binding site" evidence="7">
    <location>
        <position position="188"/>
    </location>
    <ligand>
        <name>NADP(+)</name>
        <dbReference type="ChEBI" id="CHEBI:58349"/>
    </ligand>
</feature>
<evidence type="ECO:0000256" key="7">
    <source>
        <dbReference type="PIRSR" id="PIRSR611284-2"/>
    </source>
</evidence>
<dbReference type="OrthoDB" id="9804774at2"/>
<keyword evidence="3 7" id="KW-0521">NADP</keyword>
<accession>A0A1G9AZ87</accession>
<dbReference type="PRINTS" id="PR00080">
    <property type="entry name" value="SDRFAMILY"/>
</dbReference>
<dbReference type="InterPro" id="IPR011284">
    <property type="entry name" value="3oxo_ACP_reduc"/>
</dbReference>
<proteinExistence type="inferred from homology"/>
<dbReference type="SMART" id="SM00822">
    <property type="entry name" value="PKS_KR"/>
    <property type="match status" value="1"/>
</dbReference>
<dbReference type="InterPro" id="IPR057326">
    <property type="entry name" value="KR_dom"/>
</dbReference>
<dbReference type="GO" id="GO:0051287">
    <property type="term" value="F:NAD binding"/>
    <property type="evidence" value="ECO:0007669"/>
    <property type="project" value="UniProtKB-UniRule"/>
</dbReference>
<dbReference type="UniPathway" id="UPA00094"/>
<dbReference type="NCBIfam" id="TIGR01830">
    <property type="entry name" value="3oxo_ACP_reduc"/>
    <property type="match status" value="1"/>
</dbReference>
<keyword evidence="8" id="KW-0275">Fatty acid biosynthesis</keyword>
<dbReference type="SUPFAM" id="SSF51735">
    <property type="entry name" value="NAD(P)-binding Rossmann-fold domains"/>
    <property type="match status" value="1"/>
</dbReference>
<evidence type="ECO:0000256" key="4">
    <source>
        <dbReference type="ARBA" id="ARBA00023002"/>
    </source>
</evidence>
<dbReference type="NCBIfam" id="NF004199">
    <property type="entry name" value="PRK05653.1-4"/>
    <property type="match status" value="1"/>
</dbReference>
<evidence type="ECO:0000256" key="1">
    <source>
        <dbReference type="ARBA" id="ARBA00002607"/>
    </source>
</evidence>
<feature type="domain" description="Ketoreductase" evidence="9">
    <location>
        <begin position="6"/>
        <end position="177"/>
    </location>
</feature>
<feature type="active site" description="Proton acceptor" evidence="6">
    <location>
        <position position="155"/>
    </location>
</feature>
<keyword evidence="8" id="KW-0276">Fatty acid metabolism</keyword>
<comment type="pathway">
    <text evidence="8">Lipid metabolism; fatty acid biosynthesis.</text>
</comment>
<dbReference type="Gene3D" id="3.40.50.720">
    <property type="entry name" value="NAD(P)-binding Rossmann-like Domain"/>
    <property type="match status" value="1"/>
</dbReference>
<evidence type="ECO:0000256" key="2">
    <source>
        <dbReference type="ARBA" id="ARBA00006484"/>
    </source>
</evidence>
<keyword evidence="11" id="KW-1185">Reference proteome</keyword>
<dbReference type="Proteomes" id="UP000199053">
    <property type="component" value="Unassembled WGS sequence"/>
</dbReference>
<feature type="binding site" evidence="7">
    <location>
        <begin position="155"/>
        <end position="159"/>
    </location>
    <ligand>
        <name>NADP(+)</name>
        <dbReference type="ChEBI" id="CHEBI:58349"/>
    </ligand>
</feature>
<comment type="function">
    <text evidence="1 8">Catalyzes the NADPH-dependent reduction of beta-ketoacyl-ACP substrates to beta-hydroxyacyl-ACP products, the first reductive step in the elongation cycle of fatty acid biosynthesis.</text>
</comment>
<evidence type="ECO:0000313" key="10">
    <source>
        <dbReference type="EMBL" id="SDK32582.1"/>
    </source>
</evidence>
<dbReference type="InterPro" id="IPR050259">
    <property type="entry name" value="SDR"/>
</dbReference>
<name>A0A1G9AZ87_9BACT</name>
<reference evidence="11" key="1">
    <citation type="submission" date="2016-10" db="EMBL/GenBank/DDBJ databases">
        <authorList>
            <person name="Varghese N."/>
            <person name="Submissions S."/>
        </authorList>
    </citation>
    <scope>NUCLEOTIDE SEQUENCE [LARGE SCALE GENOMIC DNA]</scope>
    <source>
        <strain evidence="11">DSM 16995</strain>
    </source>
</reference>
<dbReference type="EC" id="1.1.1.100" evidence="8"/>
<dbReference type="PRINTS" id="PR00081">
    <property type="entry name" value="GDHRDH"/>
</dbReference>